<dbReference type="Gene3D" id="1.10.260.40">
    <property type="entry name" value="lambda repressor-like DNA-binding domains"/>
    <property type="match status" value="1"/>
</dbReference>
<dbReference type="Proteomes" id="UP000483004">
    <property type="component" value="Unassembled WGS sequence"/>
</dbReference>
<dbReference type="SUPFAM" id="SSF47413">
    <property type="entry name" value="lambda repressor-like DNA-binding domains"/>
    <property type="match status" value="1"/>
</dbReference>
<dbReference type="Pfam" id="PF13560">
    <property type="entry name" value="HTH_31"/>
    <property type="match status" value="1"/>
</dbReference>
<accession>A0A6L3VGL3</accession>
<dbReference type="InterPro" id="IPR043917">
    <property type="entry name" value="DUF5753"/>
</dbReference>
<dbReference type="AlphaFoldDB" id="A0A6L3VGL3"/>
<organism evidence="2 3">
    <name type="scientific">Actinomadura montaniterrae</name>
    <dbReference type="NCBI Taxonomy" id="1803903"/>
    <lineage>
        <taxon>Bacteria</taxon>
        <taxon>Bacillati</taxon>
        <taxon>Actinomycetota</taxon>
        <taxon>Actinomycetes</taxon>
        <taxon>Streptosporangiales</taxon>
        <taxon>Thermomonosporaceae</taxon>
        <taxon>Actinomadura</taxon>
    </lineage>
</organism>
<sequence>MTRREELDPTSSLWDLFAVYLHVLRTKHGLSCAAVGREVNAARQTVSHWESGLLRPDEGQIRGLDALYETGGLLEWIAFHAEIVHDARWQMQHLRDEARASMIRVYERSFIPGLFQTPDYARALFMLEGAVEDVEAAVATRMARQELLRAADPPQLCMLIDEDVIDRVIGGPEVMREQLERLLEISERKHVILRIVPRSQGFHHGLVGPMKIMTVGRELIGFTEAPLGGKLMRGPKEVRELALRLDRIGADALNRAQSRDVIRRALESLA</sequence>
<reference evidence="2 3" key="1">
    <citation type="submission" date="2019-09" db="EMBL/GenBank/DDBJ databases">
        <title>Actinomadura physcomitrii sp. nov., a novel actinomycete isolated from moss [Physcomitrium sphaericum (Ludw) Fuernr].</title>
        <authorList>
            <person name="Liu C."/>
            <person name="Zhuang X."/>
        </authorList>
    </citation>
    <scope>NUCLEOTIDE SEQUENCE [LARGE SCALE GENOMIC DNA]</scope>
    <source>
        <strain evidence="2 3">CYP1-1B</strain>
    </source>
</reference>
<name>A0A6L3VGL3_9ACTN</name>
<feature type="domain" description="DUF5753" evidence="1">
    <location>
        <begin position="94"/>
        <end position="264"/>
    </location>
</feature>
<dbReference type="RefSeq" id="WP_151545243.1">
    <property type="nucleotide sequence ID" value="NZ_WBMR01000186.1"/>
</dbReference>
<dbReference type="EMBL" id="WBMR01000186">
    <property type="protein sequence ID" value="KAB2367179.1"/>
    <property type="molecule type" value="Genomic_DNA"/>
</dbReference>
<protein>
    <submittedName>
        <fullName evidence="2">Helix-turn-helix domain-containing protein</fullName>
    </submittedName>
</protein>
<evidence type="ECO:0000259" key="1">
    <source>
        <dbReference type="Pfam" id="PF19054"/>
    </source>
</evidence>
<keyword evidence="3" id="KW-1185">Reference proteome</keyword>
<dbReference type="Pfam" id="PF19054">
    <property type="entry name" value="DUF5753"/>
    <property type="match status" value="1"/>
</dbReference>
<evidence type="ECO:0000313" key="3">
    <source>
        <dbReference type="Proteomes" id="UP000483004"/>
    </source>
</evidence>
<comment type="caution">
    <text evidence="2">The sequence shown here is derived from an EMBL/GenBank/DDBJ whole genome shotgun (WGS) entry which is preliminary data.</text>
</comment>
<dbReference type="InterPro" id="IPR010982">
    <property type="entry name" value="Lambda_DNA-bd_dom_sf"/>
</dbReference>
<dbReference type="GO" id="GO:0003677">
    <property type="term" value="F:DNA binding"/>
    <property type="evidence" value="ECO:0007669"/>
    <property type="project" value="InterPro"/>
</dbReference>
<gene>
    <name evidence="2" type="ORF">F9B16_38900</name>
</gene>
<proteinExistence type="predicted"/>
<dbReference type="OrthoDB" id="3419856at2"/>
<evidence type="ECO:0000313" key="2">
    <source>
        <dbReference type="EMBL" id="KAB2367179.1"/>
    </source>
</evidence>